<name>A0ABN6YVU9_9FIRM</name>
<organism evidence="1 2">
    <name type="scientific">Claveliimonas bilis</name>
    <dbReference type="NCBI Taxonomy" id="3028070"/>
    <lineage>
        <taxon>Bacteria</taxon>
        <taxon>Bacillati</taxon>
        <taxon>Bacillota</taxon>
        <taxon>Clostridia</taxon>
        <taxon>Lachnospirales</taxon>
        <taxon>Lachnospiraceae</taxon>
        <taxon>Claveliimonas</taxon>
    </lineage>
</organism>
<keyword evidence="2" id="KW-1185">Reference proteome</keyword>
<proteinExistence type="predicted"/>
<evidence type="ECO:0000313" key="2">
    <source>
        <dbReference type="Proteomes" id="UP001305815"/>
    </source>
</evidence>
<evidence type="ECO:0008006" key="3">
    <source>
        <dbReference type="Google" id="ProtNLM"/>
    </source>
</evidence>
<protein>
    <recommendedName>
        <fullName evidence="3">Stage III sporulation protein AB</fullName>
    </recommendedName>
</protein>
<dbReference type="Proteomes" id="UP001305815">
    <property type="component" value="Chromosome"/>
</dbReference>
<reference evidence="2" key="1">
    <citation type="journal article" date="2023" name="Int. J. Syst. Evol. Microbiol.">
        <title>Claveliimonas bilis gen. nov., sp. nov., deoxycholic acid-producing bacteria isolated from human faeces, and reclassification of Sellimonas monacensis Zenner et al. 2021 as Claveliimonas monacensis comb. nov.</title>
        <authorList>
            <person name="Hisatomi A."/>
            <person name="Kastawa N.W.E.P.G."/>
            <person name="Song I."/>
            <person name="Ohkuma M."/>
            <person name="Fukiya S."/>
            <person name="Sakamoto M."/>
        </authorList>
    </citation>
    <scope>NUCLEOTIDE SEQUENCE [LARGE SCALE GENOMIC DNA]</scope>
    <source>
        <strain evidence="2">12BBH14</strain>
    </source>
</reference>
<dbReference type="RefSeq" id="WP_316264486.1">
    <property type="nucleotide sequence ID" value="NZ_AP027742.1"/>
</dbReference>
<sequence>MMLQAVGGTLVIASAFLIGWRASEDLEKEYRQLGELQRISSMLQGEIRYARAFLAEAFGSIARTVQEPYKSWMLEMHQRMNAKESGSFACIWEKTARECLADLSISDIEKRRLYDLGKYLGNADTQMQLTHLKMYEEQLEILRAEKRQSLHTKKKLYRVLGAVGGIFLAILLI</sequence>
<dbReference type="EMBL" id="AP027742">
    <property type="protein sequence ID" value="BDZ77438.1"/>
    <property type="molecule type" value="Genomic_DNA"/>
</dbReference>
<dbReference type="Pfam" id="PF09548">
    <property type="entry name" value="Spore_III_AB"/>
    <property type="match status" value="1"/>
</dbReference>
<dbReference type="PIRSF" id="PIRSF021435">
    <property type="entry name" value="SpoIIIAB"/>
    <property type="match status" value="1"/>
</dbReference>
<dbReference type="InterPro" id="IPR014198">
    <property type="entry name" value="Spore_III_AB"/>
</dbReference>
<accession>A0ABN6YVU9</accession>
<gene>
    <name evidence="1" type="ORF">Lac1_16210</name>
</gene>
<evidence type="ECO:0000313" key="1">
    <source>
        <dbReference type="EMBL" id="BDZ77438.1"/>
    </source>
</evidence>